<dbReference type="PANTHER" id="PTHR31313">
    <property type="entry name" value="TY1 ENHANCER ACTIVATOR"/>
    <property type="match status" value="1"/>
</dbReference>
<evidence type="ECO:0000256" key="2">
    <source>
        <dbReference type="ARBA" id="ARBA00022833"/>
    </source>
</evidence>
<name>A0A1Y2B2H8_9TREE</name>
<keyword evidence="9" id="KW-1185">Reference proteome</keyword>
<gene>
    <name evidence="8" type="ORF">BCR39DRAFT_180779</name>
</gene>
<feature type="domain" description="Xylanolytic transcriptional activator regulatory" evidence="7">
    <location>
        <begin position="7"/>
        <end position="140"/>
    </location>
</feature>
<evidence type="ECO:0000256" key="3">
    <source>
        <dbReference type="ARBA" id="ARBA00023015"/>
    </source>
</evidence>
<proteinExistence type="predicted"/>
<dbReference type="Pfam" id="PF04082">
    <property type="entry name" value="Fungal_trans"/>
    <property type="match status" value="1"/>
</dbReference>
<dbReference type="AlphaFoldDB" id="A0A1Y2B2H8"/>
<dbReference type="Proteomes" id="UP000193986">
    <property type="component" value="Unassembled WGS sequence"/>
</dbReference>
<dbReference type="EMBL" id="MCFC01000028">
    <property type="protein sequence ID" value="ORY28946.1"/>
    <property type="molecule type" value="Genomic_DNA"/>
</dbReference>
<dbReference type="GO" id="GO:0006351">
    <property type="term" value="P:DNA-templated transcription"/>
    <property type="evidence" value="ECO:0007669"/>
    <property type="project" value="InterPro"/>
</dbReference>
<evidence type="ECO:0000313" key="9">
    <source>
        <dbReference type="Proteomes" id="UP000193986"/>
    </source>
</evidence>
<dbReference type="CDD" id="cd12148">
    <property type="entry name" value="fungal_TF_MHR"/>
    <property type="match status" value="1"/>
</dbReference>
<dbReference type="GO" id="GO:0003677">
    <property type="term" value="F:DNA binding"/>
    <property type="evidence" value="ECO:0007669"/>
    <property type="project" value="UniProtKB-KW"/>
</dbReference>
<dbReference type="STRING" id="71784.A0A1Y2B2H8"/>
<dbReference type="GO" id="GO:0008270">
    <property type="term" value="F:zinc ion binding"/>
    <property type="evidence" value="ECO:0007669"/>
    <property type="project" value="InterPro"/>
</dbReference>
<keyword evidence="4" id="KW-0238">DNA-binding</keyword>
<evidence type="ECO:0000256" key="5">
    <source>
        <dbReference type="ARBA" id="ARBA00023163"/>
    </source>
</evidence>
<keyword evidence="5" id="KW-0804">Transcription</keyword>
<reference evidence="8 9" key="1">
    <citation type="submission" date="2016-07" db="EMBL/GenBank/DDBJ databases">
        <title>Pervasive Adenine N6-methylation of Active Genes in Fungi.</title>
        <authorList>
            <consortium name="DOE Joint Genome Institute"/>
            <person name="Mondo S.J."/>
            <person name="Dannebaum R.O."/>
            <person name="Kuo R.C."/>
            <person name="Labutti K."/>
            <person name="Haridas S."/>
            <person name="Kuo A."/>
            <person name="Salamov A."/>
            <person name="Ahrendt S.R."/>
            <person name="Lipzen A."/>
            <person name="Sullivan W."/>
            <person name="Andreopoulos W.B."/>
            <person name="Clum A."/>
            <person name="Lindquist E."/>
            <person name="Daum C."/>
            <person name="Ramamoorthy G.K."/>
            <person name="Gryganskyi A."/>
            <person name="Culley D."/>
            <person name="Magnuson J.K."/>
            <person name="James T.Y."/>
            <person name="O'Malley M.A."/>
            <person name="Stajich J.E."/>
            <person name="Spatafora J.W."/>
            <person name="Visel A."/>
            <person name="Grigoriev I.V."/>
        </authorList>
    </citation>
    <scope>NUCLEOTIDE SEQUENCE [LARGE SCALE GENOMIC DNA]</scope>
    <source>
        <strain evidence="8 9">68-887.2</strain>
    </source>
</reference>
<protein>
    <recommendedName>
        <fullName evidence="7">Xylanolytic transcriptional activator regulatory domain-containing protein</fullName>
    </recommendedName>
</protein>
<sequence>MGIHLCWDRIGSSSSISKEDKSIRDKLFWSAFCWDKTISLSFGREPAFPPQSGQSPNAIPEFVDDDAIWQPYYAMNVHRPPSLTMYSFEPQSIVVTFRHHALLCLIVHDLITEIYGAGSAIQQAALDSFPKIEKALATWWERLPPAIRFEPVEPTGICPPPYIIAVKCAYLRRKT</sequence>
<organism evidence="8 9">
    <name type="scientific">Naematelia encephala</name>
    <dbReference type="NCBI Taxonomy" id="71784"/>
    <lineage>
        <taxon>Eukaryota</taxon>
        <taxon>Fungi</taxon>
        <taxon>Dikarya</taxon>
        <taxon>Basidiomycota</taxon>
        <taxon>Agaricomycotina</taxon>
        <taxon>Tremellomycetes</taxon>
        <taxon>Tremellales</taxon>
        <taxon>Naemateliaceae</taxon>
        <taxon>Naematelia</taxon>
    </lineage>
</organism>
<dbReference type="InterPro" id="IPR051615">
    <property type="entry name" value="Transcr_Regulatory_Elem"/>
</dbReference>
<evidence type="ECO:0000259" key="7">
    <source>
        <dbReference type="Pfam" id="PF04082"/>
    </source>
</evidence>
<keyword evidence="6" id="KW-0539">Nucleus</keyword>
<accession>A0A1Y2B2H8</accession>
<keyword evidence="3" id="KW-0805">Transcription regulation</keyword>
<evidence type="ECO:0000256" key="6">
    <source>
        <dbReference type="ARBA" id="ARBA00023242"/>
    </source>
</evidence>
<dbReference type="PANTHER" id="PTHR31313:SF85">
    <property type="entry name" value="ZN(II)2CYS6 TRANSCRIPTION FACTOR (EUROFUNG)"/>
    <property type="match status" value="1"/>
</dbReference>
<keyword evidence="2" id="KW-0862">Zinc</keyword>
<dbReference type="InterPro" id="IPR007219">
    <property type="entry name" value="XnlR_reg_dom"/>
</dbReference>
<evidence type="ECO:0000256" key="1">
    <source>
        <dbReference type="ARBA" id="ARBA00022723"/>
    </source>
</evidence>
<comment type="caution">
    <text evidence="8">The sequence shown here is derived from an EMBL/GenBank/DDBJ whole genome shotgun (WGS) entry which is preliminary data.</text>
</comment>
<dbReference type="InParanoid" id="A0A1Y2B2H8"/>
<evidence type="ECO:0000256" key="4">
    <source>
        <dbReference type="ARBA" id="ARBA00023125"/>
    </source>
</evidence>
<keyword evidence="1" id="KW-0479">Metal-binding</keyword>
<dbReference type="OrthoDB" id="2123952at2759"/>
<evidence type="ECO:0000313" key="8">
    <source>
        <dbReference type="EMBL" id="ORY28946.1"/>
    </source>
</evidence>